<dbReference type="PATRIC" id="fig|44574.3.peg.1498"/>
<accession>A0A0F7KEE4</accession>
<dbReference type="PANTHER" id="PTHR30302:SF5">
    <property type="entry name" value="SLR1876 PROTEIN"/>
    <property type="match status" value="1"/>
</dbReference>
<dbReference type="KEGG" id="nco:AAW31_06260"/>
<reference evidence="2 4" key="3">
    <citation type="submission" date="2019-07" db="EMBL/GenBank/DDBJ databases">
        <title>Active sludge and wastewater microbial communities from Klosterneuburg, Austria.</title>
        <authorList>
            <person name="Wagner M."/>
        </authorList>
    </citation>
    <scope>NUCLEOTIDE SEQUENCE [LARGE SCALE GENOMIC DNA]</scope>
    <source>
        <strain evidence="2 4">Nm2</strain>
    </source>
</reference>
<dbReference type="OrthoDB" id="9808862at2"/>
<evidence type="ECO:0000313" key="2">
    <source>
        <dbReference type="EMBL" id="TYP92344.1"/>
    </source>
</evidence>
<dbReference type="InterPro" id="IPR023430">
    <property type="entry name" value="Pept_HybD-like_dom_sf"/>
</dbReference>
<dbReference type="SUPFAM" id="SSF53163">
    <property type="entry name" value="HybD-like"/>
    <property type="match status" value="1"/>
</dbReference>
<protein>
    <submittedName>
        <fullName evidence="2">Hydrogenase maturation protease</fullName>
    </submittedName>
    <submittedName>
        <fullName evidence="1">Ni/Fe hydrogenase</fullName>
    </submittedName>
</protein>
<organism evidence="1 3">
    <name type="scientific">Nitrosomonas communis</name>
    <dbReference type="NCBI Taxonomy" id="44574"/>
    <lineage>
        <taxon>Bacteria</taxon>
        <taxon>Pseudomonadati</taxon>
        <taxon>Pseudomonadota</taxon>
        <taxon>Betaproteobacteria</taxon>
        <taxon>Nitrosomonadales</taxon>
        <taxon>Nitrosomonadaceae</taxon>
        <taxon>Nitrosomonas</taxon>
    </lineage>
</organism>
<name>A0A0F7KEE4_9PROT</name>
<dbReference type="GO" id="GO:0008047">
    <property type="term" value="F:enzyme activator activity"/>
    <property type="evidence" value="ECO:0007669"/>
    <property type="project" value="InterPro"/>
</dbReference>
<dbReference type="Proteomes" id="UP000324176">
    <property type="component" value="Unassembled WGS sequence"/>
</dbReference>
<dbReference type="EMBL" id="VNHT01000006">
    <property type="protein sequence ID" value="TYP92344.1"/>
    <property type="molecule type" value="Genomic_DNA"/>
</dbReference>
<sequence>MPRLLLFGYGNPGRGDDALGPNLIDHIALLGFSHVECQSDMQLQIEHVMDVARCHQALFIDADLSCAEPFVYSKVVAEKDRSYSTHAMTPSTLLHVYQEVYGQAAPQTFLLRIRGYHFELGAALSNRADANLEAAVKFVSRLCEMDDLKIL</sequence>
<keyword evidence="2" id="KW-0645">Protease</keyword>
<keyword evidence="2" id="KW-0378">Hydrolase</keyword>
<reference evidence="3" key="1">
    <citation type="submission" date="2015-05" db="EMBL/GenBank/DDBJ databases">
        <title>Draft genome of Nitrosomonas communis strain Nm2.</title>
        <authorList>
            <person name="Kozlowski J.A."/>
            <person name="Kits K.D."/>
            <person name="Stein L.Y."/>
        </authorList>
    </citation>
    <scope>NUCLEOTIDE SEQUENCE [LARGE SCALE GENOMIC DNA]</scope>
    <source>
        <strain evidence="3">Nm2</strain>
    </source>
</reference>
<gene>
    <name evidence="1" type="ORF">AAW31_06260</name>
    <name evidence="2" type="ORF">BCL69_100629</name>
</gene>
<reference evidence="1 3" key="2">
    <citation type="journal article" date="2016" name="Genome Announc.">
        <title>Genome Sequence of Nitrosomonas communis Strain Nm2, a Mesophilic Ammonia-Oxidizing Bacterium Isolated from Mediterranean Soil.</title>
        <authorList>
            <person name="Kozlowski J.A."/>
            <person name="Kits K.D."/>
            <person name="Stein L.Y."/>
        </authorList>
    </citation>
    <scope>NUCLEOTIDE SEQUENCE [LARGE SCALE GENOMIC DNA]</scope>
    <source>
        <strain evidence="1 3">Nm2</strain>
    </source>
</reference>
<dbReference type="NCBIfam" id="TIGR00072">
    <property type="entry name" value="hydrog_prot"/>
    <property type="match status" value="1"/>
</dbReference>
<dbReference type="CDD" id="cd06066">
    <property type="entry name" value="H2MP_NAD-link-bidir"/>
    <property type="match status" value="1"/>
</dbReference>
<proteinExistence type="predicted"/>
<dbReference type="RefSeq" id="WP_046849589.1">
    <property type="nucleotide sequence ID" value="NZ_CBDIPD010000031.1"/>
</dbReference>
<dbReference type="Proteomes" id="UP000034156">
    <property type="component" value="Chromosome"/>
</dbReference>
<dbReference type="EMBL" id="CP011451">
    <property type="protein sequence ID" value="AKH37508.1"/>
    <property type="molecule type" value="Genomic_DNA"/>
</dbReference>
<keyword evidence="3" id="KW-1185">Reference proteome</keyword>
<dbReference type="AlphaFoldDB" id="A0A0F7KEE4"/>
<dbReference type="InterPro" id="IPR000671">
    <property type="entry name" value="Peptidase_A31"/>
</dbReference>
<evidence type="ECO:0000313" key="3">
    <source>
        <dbReference type="Proteomes" id="UP000034156"/>
    </source>
</evidence>
<dbReference type="PANTHER" id="PTHR30302">
    <property type="entry name" value="HYDROGENASE 1 MATURATION PROTEASE"/>
    <property type="match status" value="1"/>
</dbReference>
<evidence type="ECO:0000313" key="1">
    <source>
        <dbReference type="EMBL" id="AKH37508.1"/>
    </source>
</evidence>
<dbReference type="GO" id="GO:0016485">
    <property type="term" value="P:protein processing"/>
    <property type="evidence" value="ECO:0007669"/>
    <property type="project" value="TreeGrafter"/>
</dbReference>
<dbReference type="GO" id="GO:0004175">
    <property type="term" value="F:endopeptidase activity"/>
    <property type="evidence" value="ECO:0007669"/>
    <property type="project" value="TreeGrafter"/>
</dbReference>
<dbReference type="Gene3D" id="3.40.50.1450">
    <property type="entry name" value="HybD-like"/>
    <property type="match status" value="1"/>
</dbReference>
<evidence type="ECO:0000313" key="4">
    <source>
        <dbReference type="Proteomes" id="UP000324176"/>
    </source>
</evidence>